<organism evidence="1 2">
    <name type="scientific">Deinococcus caeni</name>
    <dbReference type="NCBI Taxonomy" id="569127"/>
    <lineage>
        <taxon>Bacteria</taxon>
        <taxon>Thermotogati</taxon>
        <taxon>Deinococcota</taxon>
        <taxon>Deinococci</taxon>
        <taxon>Deinococcales</taxon>
        <taxon>Deinococcaceae</taxon>
        <taxon>Deinococcus</taxon>
    </lineage>
</organism>
<evidence type="ECO:0000313" key="2">
    <source>
        <dbReference type="Proteomes" id="UP001423409"/>
    </source>
</evidence>
<evidence type="ECO:0000313" key="1">
    <source>
        <dbReference type="EMBL" id="GAA5441602.1"/>
    </source>
</evidence>
<sequence length="33" mass="3633">MLSRSHPVDLLLILLTLACFGLIALALRGLERL</sequence>
<name>A0ABP9UMR3_9DEIO</name>
<keyword evidence="2" id="KW-1185">Reference proteome</keyword>
<reference evidence="1 2" key="1">
    <citation type="submission" date="2024-02" db="EMBL/GenBank/DDBJ databases">
        <title>Deinococcus caeni NBRC 101312.</title>
        <authorList>
            <person name="Ichikawa N."/>
            <person name="Katano-Makiyama Y."/>
            <person name="Hidaka K."/>
        </authorList>
    </citation>
    <scope>NUCLEOTIDE SEQUENCE [LARGE SCALE GENOMIC DNA]</scope>
    <source>
        <strain evidence="1 2">NBRC 101312</strain>
    </source>
</reference>
<comment type="caution">
    <text evidence="1">The sequence shown here is derived from an EMBL/GenBank/DDBJ whole genome shotgun (WGS) entry which is preliminary data.</text>
</comment>
<accession>A0ABP9UMR3</accession>
<dbReference type="EMBL" id="BAABQU010000059">
    <property type="protein sequence ID" value="GAA5441602.1"/>
    <property type="molecule type" value="Genomic_DNA"/>
</dbReference>
<proteinExistence type="predicted"/>
<evidence type="ECO:0008006" key="3">
    <source>
        <dbReference type="Google" id="ProtNLM"/>
    </source>
</evidence>
<dbReference type="Proteomes" id="UP001423409">
    <property type="component" value="Unassembled WGS sequence"/>
</dbReference>
<gene>
    <name evidence="1" type="ORF">Dcae01_03140</name>
</gene>
<protein>
    <recommendedName>
        <fullName evidence="3">Potassium-transporting ATPase</fullName>
    </recommendedName>
</protein>